<protein>
    <submittedName>
        <fullName evidence="1">Uncharacterized protein</fullName>
    </submittedName>
</protein>
<accession>A0A7H8MHP6</accession>
<dbReference type="AlphaFoldDB" id="A0A7H8MHP6"/>
<dbReference type="GeneID" id="87630307"/>
<dbReference type="Proteomes" id="UP000509345">
    <property type="component" value="Chromosome"/>
</dbReference>
<gene>
    <name evidence="1" type="ORF">HUT09_03755</name>
</gene>
<name>A0A7H8MHP6_STRMI</name>
<dbReference type="RefSeq" id="WP_176143210.1">
    <property type="nucleotide sequence ID" value="NZ_CP054926.1"/>
</dbReference>
<reference evidence="1 2" key="1">
    <citation type="submission" date="2020-06" db="EMBL/GenBank/DDBJ databases">
        <title>Genome mining for natural products.</title>
        <authorList>
            <person name="Zhang B."/>
            <person name="Shi J."/>
            <person name="Ge H."/>
        </authorList>
    </citation>
    <scope>NUCLEOTIDE SEQUENCE [LARGE SCALE GENOMIC DNA]</scope>
    <source>
        <strain evidence="1 2">NA06532</strain>
    </source>
</reference>
<evidence type="ECO:0000313" key="2">
    <source>
        <dbReference type="Proteomes" id="UP000509345"/>
    </source>
</evidence>
<dbReference type="EMBL" id="CP054926">
    <property type="protein sequence ID" value="QKW41740.1"/>
    <property type="molecule type" value="Genomic_DNA"/>
</dbReference>
<organism evidence="1 2">
    <name type="scientific">Streptomyces microflavus</name>
    <name type="common">Streptomyces lipmanii</name>
    <dbReference type="NCBI Taxonomy" id="1919"/>
    <lineage>
        <taxon>Bacteria</taxon>
        <taxon>Bacillati</taxon>
        <taxon>Actinomycetota</taxon>
        <taxon>Actinomycetes</taxon>
        <taxon>Kitasatosporales</taxon>
        <taxon>Streptomycetaceae</taxon>
        <taxon>Streptomyces</taxon>
    </lineage>
</organism>
<evidence type="ECO:0000313" key="1">
    <source>
        <dbReference type="EMBL" id="QKW41740.1"/>
    </source>
</evidence>
<sequence length="46" mass="4753">MSDQPTGSFVTTERAAPDTVTTVIVTTEGATTHDCPGGLTEDDLVD</sequence>
<proteinExistence type="predicted"/>